<dbReference type="EMBL" id="CM003374">
    <property type="protein sequence ID" value="KOM42224.1"/>
    <property type="molecule type" value="Genomic_DNA"/>
</dbReference>
<gene>
    <name evidence="1" type="ORF">LR48_Vigan04g242200</name>
</gene>
<accession>A0A0L9UI41</accession>
<evidence type="ECO:0000313" key="2">
    <source>
        <dbReference type="Proteomes" id="UP000053144"/>
    </source>
</evidence>
<organism evidence="1 2">
    <name type="scientific">Phaseolus angularis</name>
    <name type="common">Azuki bean</name>
    <name type="synonym">Vigna angularis</name>
    <dbReference type="NCBI Taxonomy" id="3914"/>
    <lineage>
        <taxon>Eukaryota</taxon>
        <taxon>Viridiplantae</taxon>
        <taxon>Streptophyta</taxon>
        <taxon>Embryophyta</taxon>
        <taxon>Tracheophyta</taxon>
        <taxon>Spermatophyta</taxon>
        <taxon>Magnoliopsida</taxon>
        <taxon>eudicotyledons</taxon>
        <taxon>Gunneridae</taxon>
        <taxon>Pentapetalae</taxon>
        <taxon>rosids</taxon>
        <taxon>fabids</taxon>
        <taxon>Fabales</taxon>
        <taxon>Fabaceae</taxon>
        <taxon>Papilionoideae</taxon>
        <taxon>50 kb inversion clade</taxon>
        <taxon>NPAAA clade</taxon>
        <taxon>indigoferoid/millettioid clade</taxon>
        <taxon>Phaseoleae</taxon>
        <taxon>Vigna</taxon>
    </lineage>
</organism>
<dbReference type="Gramene" id="KOM42224">
    <property type="protein sequence ID" value="KOM42224"/>
    <property type="gene ID" value="LR48_Vigan04g242200"/>
</dbReference>
<proteinExistence type="predicted"/>
<protein>
    <submittedName>
        <fullName evidence="1">Uncharacterized protein</fullName>
    </submittedName>
</protein>
<evidence type="ECO:0000313" key="1">
    <source>
        <dbReference type="EMBL" id="KOM42224.1"/>
    </source>
</evidence>
<dbReference type="Proteomes" id="UP000053144">
    <property type="component" value="Chromosome 4"/>
</dbReference>
<dbReference type="AlphaFoldDB" id="A0A0L9UI41"/>
<reference evidence="2" key="1">
    <citation type="journal article" date="2015" name="Proc. Natl. Acad. Sci. U.S.A.">
        <title>Genome sequencing of adzuki bean (Vigna angularis) provides insight into high starch and low fat accumulation and domestication.</title>
        <authorList>
            <person name="Yang K."/>
            <person name="Tian Z."/>
            <person name="Chen C."/>
            <person name="Luo L."/>
            <person name="Zhao B."/>
            <person name="Wang Z."/>
            <person name="Yu L."/>
            <person name="Li Y."/>
            <person name="Sun Y."/>
            <person name="Li W."/>
            <person name="Chen Y."/>
            <person name="Li Y."/>
            <person name="Zhang Y."/>
            <person name="Ai D."/>
            <person name="Zhao J."/>
            <person name="Shang C."/>
            <person name="Ma Y."/>
            <person name="Wu B."/>
            <person name="Wang M."/>
            <person name="Gao L."/>
            <person name="Sun D."/>
            <person name="Zhang P."/>
            <person name="Guo F."/>
            <person name="Wang W."/>
            <person name="Li Y."/>
            <person name="Wang J."/>
            <person name="Varshney R.K."/>
            <person name="Wang J."/>
            <person name="Ling H.Q."/>
            <person name="Wan P."/>
        </authorList>
    </citation>
    <scope>NUCLEOTIDE SEQUENCE</scope>
    <source>
        <strain evidence="2">cv. Jingnong 6</strain>
    </source>
</reference>
<name>A0A0L9UI41_PHAAN</name>
<sequence length="180" mass="20396">MGNERLKHEEHMQMEKQRLKTKIEDPVADAVSGSIYQKKKFGSSVFGYGDCVFGYAAKLYECGWCIRLLEVVFCYSFWVSVVQRRIRLRAALLYSTKLDRSFKLRPLGDLLYNMVGVESSDQNLDGHPQVHEAVHGGGRELIRPWQWKGVVKLLKTMVVAGGAVLREDDSVKVVDVDEGS</sequence>